<accession>A0A2T0BF99</accession>
<dbReference type="PANTHER" id="PTHR34978:SF3">
    <property type="entry name" value="SLR0241 PROTEIN"/>
    <property type="match status" value="1"/>
</dbReference>
<evidence type="ECO:0000313" key="4">
    <source>
        <dbReference type="EMBL" id="PRR82492.1"/>
    </source>
</evidence>
<dbReference type="InterPro" id="IPR052173">
    <property type="entry name" value="Beta-lactam_resp_regulator"/>
</dbReference>
<feature type="domain" description="Phosphodiester glycosidase" evidence="3">
    <location>
        <begin position="238"/>
        <end position="416"/>
    </location>
</feature>
<proteinExistence type="predicted"/>
<feature type="transmembrane region" description="Helical" evidence="1">
    <location>
        <begin position="153"/>
        <end position="170"/>
    </location>
</feature>
<dbReference type="PANTHER" id="PTHR34978">
    <property type="entry name" value="POSSIBLE SENSOR-TRANSDUCER PROTEIN BLAR"/>
    <property type="match status" value="1"/>
</dbReference>
<keyword evidence="5" id="KW-1185">Reference proteome</keyword>
<organism evidence="4 5">
    <name type="scientific">Clostridium luticellarii</name>
    <dbReference type="NCBI Taxonomy" id="1691940"/>
    <lineage>
        <taxon>Bacteria</taxon>
        <taxon>Bacillati</taxon>
        <taxon>Bacillota</taxon>
        <taxon>Clostridia</taxon>
        <taxon>Eubacteriales</taxon>
        <taxon>Clostridiaceae</taxon>
        <taxon>Clostridium</taxon>
    </lineage>
</organism>
<dbReference type="InterPro" id="IPR008756">
    <property type="entry name" value="Peptidase_M56"/>
</dbReference>
<keyword evidence="1" id="KW-0472">Membrane</keyword>
<feature type="domain" description="Peptidase M56" evidence="2">
    <location>
        <begin position="1"/>
        <end position="143"/>
    </location>
</feature>
<dbReference type="Proteomes" id="UP000237798">
    <property type="component" value="Unassembled WGS sequence"/>
</dbReference>
<keyword evidence="1" id="KW-1133">Transmembrane helix</keyword>
<dbReference type="Pfam" id="PF05569">
    <property type="entry name" value="Peptidase_M56"/>
    <property type="match status" value="1"/>
</dbReference>
<sequence>MGMHRNIAIISTHIVKSPAVFGFIHPKILLPSNMNHIVSYEQLSCIIFHELAHIKRKDMLLEFIISILRSVHWFNPILLYAFYNMKQDMEIACDEMALNYCSHKKYGYTIIKLLETYQKSNAVYGMDYIINTKHEIKRRITMISSFKKNSRKLTVLSAAALIIIGAIILTDPKGMISSAAGKNITEKVSDSISEVSLHGKSFSGKMLVIKNPSKVEVGYTRELLKDNKTTGELALENNALCAINANLIPTESEKKFLVSSSQDGLIIHNGAVVYGGAKNRKYSSAGFTDKNVLISGQYSIEELEKMNVTEAVNSSLPLIQNGKPLLNKDTIQGINPRTAVAQKKDGTVLMVAVDGRSADSIGISIFDLQQLLLKNGAYTAAALDGGSSSTMYYKNKIINKPAYSKGQKPVSSIFLIK</sequence>
<name>A0A2T0BF99_9CLOT</name>
<evidence type="ECO:0000259" key="2">
    <source>
        <dbReference type="Pfam" id="PF05569"/>
    </source>
</evidence>
<dbReference type="Pfam" id="PF09992">
    <property type="entry name" value="NAGPA"/>
    <property type="match status" value="1"/>
</dbReference>
<evidence type="ECO:0000259" key="3">
    <source>
        <dbReference type="Pfam" id="PF09992"/>
    </source>
</evidence>
<dbReference type="CDD" id="cd07341">
    <property type="entry name" value="M56_BlaR1_MecR1_like"/>
    <property type="match status" value="1"/>
</dbReference>
<reference evidence="4 5" key="1">
    <citation type="submission" date="2018-03" db="EMBL/GenBank/DDBJ databases">
        <title>Genome sequence of Clostridium luticellarii DSM 29923.</title>
        <authorList>
            <person name="Poehlein A."/>
            <person name="Daniel R."/>
        </authorList>
    </citation>
    <scope>NUCLEOTIDE SEQUENCE [LARGE SCALE GENOMIC DNA]</scope>
    <source>
        <strain evidence="4 5">DSM 29923</strain>
    </source>
</reference>
<keyword evidence="1" id="KW-0812">Transmembrane</keyword>
<dbReference type="AlphaFoldDB" id="A0A2T0BF99"/>
<dbReference type="OrthoDB" id="9762883at2"/>
<dbReference type="InterPro" id="IPR018711">
    <property type="entry name" value="NAGPA"/>
</dbReference>
<evidence type="ECO:0000313" key="5">
    <source>
        <dbReference type="Proteomes" id="UP000237798"/>
    </source>
</evidence>
<comment type="caution">
    <text evidence="4">The sequence shown here is derived from an EMBL/GenBank/DDBJ whole genome shotgun (WGS) entry which is preliminary data.</text>
</comment>
<dbReference type="EMBL" id="PVXP01000054">
    <property type="protein sequence ID" value="PRR82492.1"/>
    <property type="molecule type" value="Genomic_DNA"/>
</dbReference>
<evidence type="ECO:0000256" key="1">
    <source>
        <dbReference type="SAM" id="Phobius"/>
    </source>
</evidence>
<gene>
    <name evidence="4" type="primary">blaR1_3</name>
    <name evidence="4" type="ORF">CLLU_28440</name>
</gene>
<protein>
    <submittedName>
        <fullName evidence="4">Regulatory protein BlaR1</fullName>
    </submittedName>
</protein>